<evidence type="ECO:0000313" key="2">
    <source>
        <dbReference type="EMBL" id="KAF0696973.1"/>
    </source>
</evidence>
<keyword evidence="1" id="KW-0812">Transmembrane</keyword>
<feature type="transmembrane region" description="Helical" evidence="1">
    <location>
        <begin position="12"/>
        <end position="35"/>
    </location>
</feature>
<accession>A0A485KVU2</accession>
<dbReference type="EMBL" id="VJMH01005350">
    <property type="protein sequence ID" value="KAF0696973.1"/>
    <property type="molecule type" value="Genomic_DNA"/>
</dbReference>
<feature type="transmembrane region" description="Helical" evidence="1">
    <location>
        <begin position="71"/>
        <end position="90"/>
    </location>
</feature>
<name>A0A485KVU2_9STRA</name>
<protein>
    <submittedName>
        <fullName evidence="3">Aste57867_12304 protein</fullName>
    </submittedName>
</protein>
<reference evidence="3 4" key="1">
    <citation type="submission" date="2019-03" db="EMBL/GenBank/DDBJ databases">
        <authorList>
            <person name="Gaulin E."/>
            <person name="Dumas B."/>
        </authorList>
    </citation>
    <scope>NUCLEOTIDE SEQUENCE [LARGE SCALE GENOMIC DNA]</scope>
    <source>
        <strain evidence="3">CBS 568.67</strain>
    </source>
</reference>
<reference evidence="2" key="2">
    <citation type="submission" date="2019-06" db="EMBL/GenBank/DDBJ databases">
        <title>Genomics analysis of Aphanomyces spp. identifies a new class of oomycete effector associated with host adaptation.</title>
        <authorList>
            <person name="Gaulin E."/>
        </authorList>
    </citation>
    <scope>NUCLEOTIDE SEQUENCE</scope>
    <source>
        <strain evidence="2">CBS 578.67</strain>
    </source>
</reference>
<keyword evidence="1" id="KW-1133">Transmembrane helix</keyword>
<evidence type="ECO:0000313" key="4">
    <source>
        <dbReference type="Proteomes" id="UP000332933"/>
    </source>
</evidence>
<dbReference type="EMBL" id="CAADRA010005371">
    <property type="protein sequence ID" value="VFT89156.1"/>
    <property type="molecule type" value="Genomic_DNA"/>
</dbReference>
<organism evidence="3 4">
    <name type="scientific">Aphanomyces stellatus</name>
    <dbReference type="NCBI Taxonomy" id="120398"/>
    <lineage>
        <taxon>Eukaryota</taxon>
        <taxon>Sar</taxon>
        <taxon>Stramenopiles</taxon>
        <taxon>Oomycota</taxon>
        <taxon>Saprolegniomycetes</taxon>
        <taxon>Saprolegniales</taxon>
        <taxon>Verrucalvaceae</taxon>
        <taxon>Aphanomyces</taxon>
    </lineage>
</organism>
<sequence>MATIATSSPTPFLTLLSGGKAPGLVIVWTDFVIFVSKDNPNVYSPITTFLVWVATVVLCFSIHFAPASHRVAVVASACFVIVRLVLPLHLPSHRRSFFLSVGGHHLFHKRPWVHDHILYLDRPSAFLTGLISYRSDKRLVNVFDIKTWHFVALDVRDESSFKCLSAFDRARLHGAVPMIE</sequence>
<keyword evidence="4" id="KW-1185">Reference proteome</keyword>
<proteinExistence type="predicted"/>
<evidence type="ECO:0000256" key="1">
    <source>
        <dbReference type="SAM" id="Phobius"/>
    </source>
</evidence>
<dbReference type="AlphaFoldDB" id="A0A485KVU2"/>
<gene>
    <name evidence="3" type="primary">Aste57867_12304</name>
    <name evidence="2" type="ORF">As57867_012258</name>
    <name evidence="3" type="ORF">ASTE57867_12304</name>
</gene>
<keyword evidence="1" id="KW-0472">Membrane</keyword>
<evidence type="ECO:0000313" key="3">
    <source>
        <dbReference type="EMBL" id="VFT89156.1"/>
    </source>
</evidence>
<feature type="transmembrane region" description="Helical" evidence="1">
    <location>
        <begin position="42"/>
        <end position="65"/>
    </location>
</feature>
<dbReference type="Proteomes" id="UP000332933">
    <property type="component" value="Unassembled WGS sequence"/>
</dbReference>